<dbReference type="EMBL" id="CM024809">
    <property type="protein sequence ID" value="KAG8005903.1"/>
    <property type="molecule type" value="Genomic_DNA"/>
</dbReference>
<proteinExistence type="predicted"/>
<sequence length="427" mass="46452">MTVLLLVAEVDFSYSQEAGFPQVVPSSQQHFQYEHVVVSCEGLEGLTGWRVMKKVKGGVQTCAPIWSESTGPCIIQNAYLSDTGEYWCEMGGGRKSETVNITVTAGPVILESPVHPVMEGDAVTLRCRMKPASSNLTADFFKDGHLMESSSAGNLTFTNVSKCNEGLYKCRLSGAGESPESWLHVRGFPQVVPSSQQHFQYEHVVVSCEGLERLTGWRVMKRVKGGVQTCAPNWSASTGPCTLSNAFLHDTGEYWCEMGGGRKSETVNITVTAGPVILESPVHPVMEGDAVTLRCRMKSASSNLTADFFKDGHLMESSSAGNLTFTSVSRSNEGLYKCGLSGAGESPESWLHVRDQADAQFLQLPLPLWVGLGVCLFLVALLLLIALLRWRKQQTSRNVRVSRQASVAVPIDATYAVVTKAMMEQGN</sequence>
<name>A0ACB7EUK4_NIBAL</name>
<protein>
    <submittedName>
        <fullName evidence="1">Sialoadhesin</fullName>
    </submittedName>
</protein>
<dbReference type="Proteomes" id="UP000805704">
    <property type="component" value="Chromosome 21"/>
</dbReference>
<organism evidence="1 2">
    <name type="scientific">Nibea albiflora</name>
    <name type="common">Yellow drum</name>
    <name type="synonym">Corvina albiflora</name>
    <dbReference type="NCBI Taxonomy" id="240163"/>
    <lineage>
        <taxon>Eukaryota</taxon>
        <taxon>Metazoa</taxon>
        <taxon>Chordata</taxon>
        <taxon>Craniata</taxon>
        <taxon>Vertebrata</taxon>
        <taxon>Euteleostomi</taxon>
        <taxon>Actinopterygii</taxon>
        <taxon>Neopterygii</taxon>
        <taxon>Teleostei</taxon>
        <taxon>Neoteleostei</taxon>
        <taxon>Acanthomorphata</taxon>
        <taxon>Eupercaria</taxon>
        <taxon>Sciaenidae</taxon>
        <taxon>Nibea</taxon>
    </lineage>
</organism>
<evidence type="ECO:0000313" key="2">
    <source>
        <dbReference type="Proteomes" id="UP000805704"/>
    </source>
</evidence>
<comment type="caution">
    <text evidence="1">The sequence shown here is derived from an EMBL/GenBank/DDBJ whole genome shotgun (WGS) entry which is preliminary data.</text>
</comment>
<keyword evidence="2" id="KW-1185">Reference proteome</keyword>
<reference evidence="1" key="1">
    <citation type="submission" date="2020-04" db="EMBL/GenBank/DDBJ databases">
        <title>A chromosome-scale assembly and high-density genetic map of the yellow drum (Nibea albiflora) genome.</title>
        <authorList>
            <person name="Xu D."/>
            <person name="Zhang W."/>
            <person name="Chen R."/>
            <person name="Tan P."/>
            <person name="Wang L."/>
            <person name="Song H."/>
            <person name="Tian L."/>
            <person name="Zhu Q."/>
            <person name="Wang B."/>
        </authorList>
    </citation>
    <scope>NUCLEOTIDE SEQUENCE</scope>
    <source>
        <strain evidence="1">ZJHYS-2018</strain>
    </source>
</reference>
<accession>A0ACB7EUK4</accession>
<gene>
    <name evidence="1" type="primary">SIGLEC1.6</name>
    <name evidence="1" type="ORF">GBF38_004953</name>
</gene>
<evidence type="ECO:0000313" key="1">
    <source>
        <dbReference type="EMBL" id="KAG8005903.1"/>
    </source>
</evidence>
<feature type="non-terminal residue" evidence="1">
    <location>
        <position position="427"/>
    </location>
</feature>